<feature type="transmembrane region" description="Helical" evidence="10">
    <location>
        <begin position="575"/>
        <end position="594"/>
    </location>
</feature>
<evidence type="ECO:0000256" key="7">
    <source>
        <dbReference type="ARBA" id="ARBA00022989"/>
    </source>
</evidence>
<feature type="transmembrane region" description="Helical" evidence="10">
    <location>
        <begin position="421"/>
        <end position="443"/>
    </location>
</feature>
<dbReference type="Proteomes" id="UP000738359">
    <property type="component" value="Unassembled WGS sequence"/>
</dbReference>
<evidence type="ECO:0000256" key="2">
    <source>
        <dbReference type="ARBA" id="ARBA00008807"/>
    </source>
</evidence>
<dbReference type="NCBIfam" id="TIGR00728">
    <property type="entry name" value="OPT_sfam"/>
    <property type="match status" value="2"/>
</dbReference>
<dbReference type="OrthoDB" id="9986677at2759"/>
<name>A0A9P6JE71_MORAP</name>
<feature type="transmembrane region" description="Helical" evidence="10">
    <location>
        <begin position="168"/>
        <end position="186"/>
    </location>
</feature>
<organism evidence="11 12">
    <name type="scientific">Mortierella alpina</name>
    <name type="common">Oleaginous fungus</name>
    <name type="synonym">Mortierella renispora</name>
    <dbReference type="NCBI Taxonomy" id="64518"/>
    <lineage>
        <taxon>Eukaryota</taxon>
        <taxon>Fungi</taxon>
        <taxon>Fungi incertae sedis</taxon>
        <taxon>Mucoromycota</taxon>
        <taxon>Mortierellomycotina</taxon>
        <taxon>Mortierellomycetes</taxon>
        <taxon>Mortierellales</taxon>
        <taxon>Mortierellaceae</taxon>
        <taxon>Mortierella</taxon>
    </lineage>
</organism>
<evidence type="ECO:0000256" key="8">
    <source>
        <dbReference type="ARBA" id="ARBA00023136"/>
    </source>
</evidence>
<feature type="transmembrane region" description="Helical" evidence="10">
    <location>
        <begin position="272"/>
        <end position="292"/>
    </location>
</feature>
<keyword evidence="3" id="KW-0813">Transport</keyword>
<dbReference type="InterPro" id="IPR004813">
    <property type="entry name" value="OPT"/>
</dbReference>
<sequence>MTDTASAKHEDYLGEKRDFDNEKDMKFDDDINLEEEQENSPIEAVRLAVPITDDPTLPVVTFRFWVLSFLFTALGATITQYYFFRSTSGTYSIFFVNLVTYSMGKFMARVLPEKKISVFGYEMSLNPGPFNIKEHALIGIAVSTGSSSAYAIEIVASTDLFLNFRINALGSLLLIITTQSVGYGMAGMLRRYLVYPAEMVWWSNLVQVVFYNTMHNTDEFKNVRLVRGWSRMKFFWIVAAVTFIYQFIPQWIAPLLVYFDWLCWIKPFDMNFWAIFSSIKGGGALALSFDWTTIGGTTMYLPLSAQLCYLGGIMLNYWDYSVDEAKYDAGPPANMAPLYAIGFMVSFVSLSACCSQVFFFHGKEIWANWKRAIGSEHEDIHTKMMKVYPEVPQLWYAIFYVIMAILACLACEFYGTQLPWWGLLLSLFLGWFLTLPIGVMNAVTGYGPGLNVITELVIGYILPGKPIANMTFKCYGYMAMYQCNILMSDLKLGHYMKIPPRSMFTSQLWGTLVGGVFNYVTMLVIINSQRDALSGEKPDPNGLWTGQRVQTYWGSGLIYGALGPARMFAFDGKYWFIYIGFIIGLILPGIFWLLSKKFPNVKWSAINIAIIAQGMGAFPNGYVTGIVMILGTALLFQYYIYKYHKVWWTKYTFILSAALDTGAAFTGLILFLFLGRGISPNVGVDIPSWWANHYVGDNPSYPNAPYRGIDRCGAAGKNWTSGTL</sequence>
<keyword evidence="7 10" id="KW-1133">Transmembrane helix</keyword>
<keyword evidence="12" id="KW-1185">Reference proteome</keyword>
<feature type="transmembrane region" description="Helical" evidence="10">
    <location>
        <begin position="653"/>
        <end position="674"/>
    </location>
</feature>
<keyword evidence="6" id="KW-0653">Protein transport</keyword>
<dbReference type="GO" id="GO:0016020">
    <property type="term" value="C:membrane"/>
    <property type="evidence" value="ECO:0007669"/>
    <property type="project" value="UniProtKB-SubCell"/>
</dbReference>
<feature type="transmembrane region" description="Helical" evidence="10">
    <location>
        <begin position="234"/>
        <end position="252"/>
    </location>
</feature>
<feature type="transmembrane region" description="Helical" evidence="10">
    <location>
        <begin position="506"/>
        <end position="526"/>
    </location>
</feature>
<evidence type="ECO:0000256" key="9">
    <source>
        <dbReference type="SAM" id="MobiDB-lite"/>
    </source>
</evidence>
<keyword evidence="8 10" id="KW-0472">Membrane</keyword>
<feature type="transmembrane region" description="Helical" evidence="10">
    <location>
        <begin position="394"/>
        <end position="415"/>
    </location>
</feature>
<evidence type="ECO:0000256" key="4">
    <source>
        <dbReference type="ARBA" id="ARBA00022692"/>
    </source>
</evidence>
<dbReference type="EMBL" id="JAAAHY010000034">
    <property type="protein sequence ID" value="KAF9968176.1"/>
    <property type="molecule type" value="Genomic_DNA"/>
</dbReference>
<evidence type="ECO:0000313" key="11">
    <source>
        <dbReference type="EMBL" id="KAF9968176.1"/>
    </source>
</evidence>
<feature type="region of interest" description="Disordered" evidence="9">
    <location>
        <begin position="1"/>
        <end position="21"/>
    </location>
</feature>
<dbReference type="AlphaFoldDB" id="A0A9P6JE71"/>
<feature type="transmembrane region" description="Helical" evidence="10">
    <location>
        <begin position="622"/>
        <end position="641"/>
    </location>
</feature>
<dbReference type="Pfam" id="PF03169">
    <property type="entry name" value="OPT"/>
    <property type="match status" value="2"/>
</dbReference>
<keyword evidence="4 10" id="KW-0812">Transmembrane</keyword>
<evidence type="ECO:0000256" key="10">
    <source>
        <dbReference type="SAM" id="Phobius"/>
    </source>
</evidence>
<comment type="subcellular location">
    <subcellularLocation>
        <location evidence="1">Membrane</location>
        <topology evidence="1">Multi-pass membrane protein</topology>
    </subcellularLocation>
</comment>
<evidence type="ECO:0000256" key="6">
    <source>
        <dbReference type="ARBA" id="ARBA00022927"/>
    </source>
</evidence>
<proteinExistence type="inferred from homology"/>
<evidence type="ECO:0000313" key="12">
    <source>
        <dbReference type="Proteomes" id="UP000738359"/>
    </source>
</evidence>
<reference evidence="11" key="1">
    <citation type="journal article" date="2020" name="Fungal Divers.">
        <title>Resolving the Mortierellaceae phylogeny through synthesis of multi-gene phylogenetics and phylogenomics.</title>
        <authorList>
            <person name="Vandepol N."/>
            <person name="Liber J."/>
            <person name="Desiro A."/>
            <person name="Na H."/>
            <person name="Kennedy M."/>
            <person name="Barry K."/>
            <person name="Grigoriev I.V."/>
            <person name="Miller A.N."/>
            <person name="O'Donnell K."/>
            <person name="Stajich J.E."/>
            <person name="Bonito G."/>
        </authorList>
    </citation>
    <scope>NUCLEOTIDE SEQUENCE</scope>
    <source>
        <strain evidence="11">CK1249</strain>
    </source>
</reference>
<dbReference type="InterPro" id="IPR004648">
    <property type="entry name" value="Oligpept_transpt"/>
</dbReference>
<evidence type="ECO:0000256" key="3">
    <source>
        <dbReference type="ARBA" id="ARBA00022448"/>
    </source>
</evidence>
<protein>
    <submittedName>
        <fullName evidence="11">Uncharacterized protein</fullName>
    </submittedName>
</protein>
<feature type="transmembrane region" description="Helical" evidence="10">
    <location>
        <begin position="299"/>
        <end position="318"/>
    </location>
</feature>
<dbReference type="GO" id="GO:0015031">
    <property type="term" value="P:protein transport"/>
    <property type="evidence" value="ECO:0007669"/>
    <property type="project" value="UniProtKB-KW"/>
</dbReference>
<feature type="transmembrane region" description="Helical" evidence="10">
    <location>
        <begin position="192"/>
        <end position="213"/>
    </location>
</feature>
<dbReference type="PANTHER" id="PTHR22601">
    <property type="entry name" value="ISP4 LIKE PROTEIN"/>
    <property type="match status" value="1"/>
</dbReference>
<evidence type="ECO:0000256" key="1">
    <source>
        <dbReference type="ARBA" id="ARBA00004141"/>
    </source>
</evidence>
<evidence type="ECO:0000256" key="5">
    <source>
        <dbReference type="ARBA" id="ARBA00022856"/>
    </source>
</evidence>
<comment type="similarity">
    <text evidence="2">Belongs to the oligopeptide OPT transporter family.</text>
</comment>
<keyword evidence="5" id="KW-0571">Peptide transport</keyword>
<feature type="transmembrane region" description="Helical" evidence="10">
    <location>
        <begin position="338"/>
        <end position="361"/>
    </location>
</feature>
<feature type="transmembrane region" description="Helical" evidence="10">
    <location>
        <begin position="64"/>
        <end position="84"/>
    </location>
</feature>
<comment type="caution">
    <text evidence="11">The sequence shown here is derived from an EMBL/GenBank/DDBJ whole genome shotgun (WGS) entry which is preliminary data.</text>
</comment>
<gene>
    <name evidence="11" type="ORF">BGZ70_006153</name>
</gene>
<accession>A0A9P6JE71</accession>
<dbReference type="GO" id="GO:0035673">
    <property type="term" value="F:oligopeptide transmembrane transporter activity"/>
    <property type="evidence" value="ECO:0007669"/>
    <property type="project" value="InterPro"/>
</dbReference>